<evidence type="ECO:0000313" key="2">
    <source>
        <dbReference type="EMBL" id="TDD95322.1"/>
    </source>
</evidence>
<accession>A0A4R5CDT3</accession>
<gene>
    <name evidence="2" type="ORF">E1298_05520</name>
</gene>
<keyword evidence="1" id="KW-0472">Membrane</keyword>
<feature type="transmembrane region" description="Helical" evidence="1">
    <location>
        <begin position="103"/>
        <end position="123"/>
    </location>
</feature>
<keyword evidence="1" id="KW-1133">Transmembrane helix</keyword>
<evidence type="ECO:0000256" key="1">
    <source>
        <dbReference type="SAM" id="Phobius"/>
    </source>
</evidence>
<sequence length="307" mass="32102">MSDLQERPVALRVLLAGVVGGGLVLVAVLVAFALAAAVPCHGEGWDCLGWSLLIGFGCLAGAAVASWPALWWVGVRPALPVAAVGVVLSILVGWLSVEARLPVGFAVPGFFLFALVGFAAAALVCGRGIARPWRIGGIVTTLLLLLGLRLVAAFHDGQARDDYLADAGVPLLAPDLPGYVIKDPSAAPGAFRYTLLPAGLVSVNPAVDGYTVATSSISVGVLRLPAGFAPPKRCNWDSYAQDLPCTAAGPDLWRRSEDARSVLYLARKNSVLVTVSQTSDTPDEKTLRRIARTLAPHPASRFRPSPS</sequence>
<reference evidence="2 3" key="1">
    <citation type="submission" date="2019-03" db="EMBL/GenBank/DDBJ databases">
        <title>Draft genome sequences of novel Actinobacteria.</title>
        <authorList>
            <person name="Sahin N."/>
            <person name="Ay H."/>
            <person name="Saygin H."/>
        </authorList>
    </citation>
    <scope>NUCLEOTIDE SEQUENCE [LARGE SCALE GENOMIC DNA]</scope>
    <source>
        <strain evidence="2 3">H3C3</strain>
    </source>
</reference>
<feature type="transmembrane region" description="Helical" evidence="1">
    <location>
        <begin position="50"/>
        <end position="71"/>
    </location>
</feature>
<keyword evidence="1" id="KW-0812">Transmembrane</keyword>
<feature type="transmembrane region" description="Helical" evidence="1">
    <location>
        <begin position="135"/>
        <end position="154"/>
    </location>
</feature>
<dbReference type="RefSeq" id="WP_131889655.1">
    <property type="nucleotide sequence ID" value="NZ_SMKU01000013.1"/>
</dbReference>
<dbReference type="EMBL" id="SMKU01000013">
    <property type="protein sequence ID" value="TDD95322.1"/>
    <property type="molecule type" value="Genomic_DNA"/>
</dbReference>
<dbReference type="OrthoDB" id="4175561at2"/>
<name>A0A4R5CDT3_9ACTN</name>
<protein>
    <submittedName>
        <fullName evidence="2">Uncharacterized protein</fullName>
    </submittedName>
</protein>
<organism evidence="2 3">
    <name type="scientific">Actinomadura rubrisoli</name>
    <dbReference type="NCBI Taxonomy" id="2530368"/>
    <lineage>
        <taxon>Bacteria</taxon>
        <taxon>Bacillati</taxon>
        <taxon>Actinomycetota</taxon>
        <taxon>Actinomycetes</taxon>
        <taxon>Streptosporangiales</taxon>
        <taxon>Thermomonosporaceae</taxon>
        <taxon>Actinomadura</taxon>
    </lineage>
</organism>
<keyword evidence="3" id="KW-1185">Reference proteome</keyword>
<feature type="transmembrane region" description="Helical" evidence="1">
    <location>
        <begin position="78"/>
        <end position="97"/>
    </location>
</feature>
<dbReference type="AlphaFoldDB" id="A0A4R5CDT3"/>
<dbReference type="Proteomes" id="UP000294513">
    <property type="component" value="Unassembled WGS sequence"/>
</dbReference>
<evidence type="ECO:0000313" key="3">
    <source>
        <dbReference type="Proteomes" id="UP000294513"/>
    </source>
</evidence>
<comment type="caution">
    <text evidence="2">The sequence shown here is derived from an EMBL/GenBank/DDBJ whole genome shotgun (WGS) entry which is preliminary data.</text>
</comment>
<feature type="transmembrane region" description="Helical" evidence="1">
    <location>
        <begin position="12"/>
        <end position="38"/>
    </location>
</feature>
<proteinExistence type="predicted"/>